<proteinExistence type="predicted"/>
<comment type="caution">
    <text evidence="3">The sequence shown here is derived from an EMBL/GenBank/DDBJ whole genome shotgun (WGS) entry which is preliminary data.</text>
</comment>
<organism evidence="3 4">
    <name type="scientific">Panicum virgatum</name>
    <name type="common">Blackwell switchgrass</name>
    <dbReference type="NCBI Taxonomy" id="38727"/>
    <lineage>
        <taxon>Eukaryota</taxon>
        <taxon>Viridiplantae</taxon>
        <taxon>Streptophyta</taxon>
        <taxon>Embryophyta</taxon>
        <taxon>Tracheophyta</taxon>
        <taxon>Spermatophyta</taxon>
        <taxon>Magnoliopsida</taxon>
        <taxon>Liliopsida</taxon>
        <taxon>Poales</taxon>
        <taxon>Poaceae</taxon>
        <taxon>PACMAD clade</taxon>
        <taxon>Panicoideae</taxon>
        <taxon>Panicodae</taxon>
        <taxon>Paniceae</taxon>
        <taxon>Panicinae</taxon>
        <taxon>Panicum</taxon>
        <taxon>Panicum sect. Hiantes</taxon>
    </lineage>
</organism>
<dbReference type="Proteomes" id="UP000823388">
    <property type="component" value="Chromosome 3K"/>
</dbReference>
<name>A0A8T0UXV6_PANVG</name>
<feature type="compositionally biased region" description="Basic and acidic residues" evidence="1">
    <location>
        <begin position="61"/>
        <end position="96"/>
    </location>
</feature>
<evidence type="ECO:0000256" key="1">
    <source>
        <dbReference type="SAM" id="MobiDB-lite"/>
    </source>
</evidence>
<dbReference type="EMBL" id="CM029041">
    <property type="protein sequence ID" value="KAG2626855.1"/>
    <property type="molecule type" value="Genomic_DNA"/>
</dbReference>
<keyword evidence="2" id="KW-0812">Transmembrane</keyword>
<dbReference type="AlphaFoldDB" id="A0A8T0UXV6"/>
<protein>
    <submittedName>
        <fullName evidence="3">Uncharacterized protein</fullName>
    </submittedName>
</protein>
<gene>
    <name evidence="3" type="ORF">PVAP13_3KG483751</name>
</gene>
<feature type="transmembrane region" description="Helical" evidence="2">
    <location>
        <begin position="202"/>
        <end position="224"/>
    </location>
</feature>
<feature type="region of interest" description="Disordered" evidence="1">
    <location>
        <begin position="1"/>
        <end position="143"/>
    </location>
</feature>
<evidence type="ECO:0000256" key="2">
    <source>
        <dbReference type="SAM" id="Phobius"/>
    </source>
</evidence>
<accession>A0A8T0UXV6</accession>
<keyword evidence="4" id="KW-1185">Reference proteome</keyword>
<sequence>MSQEEKNARKLRLREARQKKKEFQNPMETNSSRAPLGNLTNHTNGGAESAPDSQSAMNDIKQQRREMDRARYAAMSQEEKNARNLKLREARQKNKEYQNPMETNCSRAPFGDLTNHTNGGVKGAPNSPSANNDSKTSKQERDRARYAVMYQEEKNARNLRLREARRKNKGARCIPKLWCYKYITCNNGCNLDGSRFQGSYKFVGHFNIFLMFFNFGFGVCLLVMI</sequence>
<feature type="compositionally biased region" description="Polar residues" evidence="1">
    <location>
        <begin position="26"/>
        <end position="57"/>
    </location>
</feature>
<reference evidence="3" key="1">
    <citation type="submission" date="2020-05" db="EMBL/GenBank/DDBJ databases">
        <title>WGS assembly of Panicum virgatum.</title>
        <authorList>
            <person name="Lovell J.T."/>
            <person name="Jenkins J."/>
            <person name="Shu S."/>
            <person name="Juenger T.E."/>
            <person name="Schmutz J."/>
        </authorList>
    </citation>
    <scope>NUCLEOTIDE SEQUENCE</scope>
    <source>
        <strain evidence="3">AP13</strain>
    </source>
</reference>
<feature type="compositionally biased region" description="Basic and acidic residues" evidence="1">
    <location>
        <begin position="1"/>
        <end position="16"/>
    </location>
</feature>
<keyword evidence="2" id="KW-0472">Membrane</keyword>
<evidence type="ECO:0000313" key="3">
    <source>
        <dbReference type="EMBL" id="KAG2626855.1"/>
    </source>
</evidence>
<keyword evidence="2" id="KW-1133">Transmembrane helix</keyword>
<evidence type="ECO:0000313" key="4">
    <source>
        <dbReference type="Proteomes" id="UP000823388"/>
    </source>
</evidence>